<organism evidence="2 3">
    <name type="scientific">Euzebya pacifica</name>
    <dbReference type="NCBI Taxonomy" id="1608957"/>
    <lineage>
        <taxon>Bacteria</taxon>
        <taxon>Bacillati</taxon>
        <taxon>Actinomycetota</taxon>
        <taxon>Nitriliruptoria</taxon>
        <taxon>Euzebyales</taxon>
    </lineage>
</organism>
<evidence type="ECO:0000256" key="1">
    <source>
        <dbReference type="SAM" id="MobiDB-lite"/>
    </source>
</evidence>
<dbReference type="AlphaFoldDB" id="A0A346Y5Q5"/>
<sequence>MAPGTLAIATSPDRAHRRILLLTTTDTRSATARVLLVSNRTQMATDFDAIIPAGRATAYDLLVQGELYATIGIDRLIGVVGRVPAQTTAAISRALRTDGASLHGMAYGPPLGGPDDPRRAFKADELGSLLRLTSPRRAGPEDTTRPAVSPSPRTLPA</sequence>
<protein>
    <submittedName>
        <fullName evidence="2">Uncharacterized protein</fullName>
    </submittedName>
</protein>
<dbReference type="Proteomes" id="UP000264006">
    <property type="component" value="Plasmid pEDY32-46I"/>
</dbReference>
<evidence type="ECO:0000313" key="2">
    <source>
        <dbReference type="EMBL" id="AXV09802.1"/>
    </source>
</evidence>
<name>A0A346Y5Q5_9ACTN</name>
<geneLocation type="plasmid" evidence="3">
    <name>pedy32-46i</name>
</geneLocation>
<keyword evidence="2" id="KW-0614">Plasmid</keyword>
<keyword evidence="3" id="KW-1185">Reference proteome</keyword>
<gene>
    <name evidence="2" type="ORF">DVS28_b0032</name>
</gene>
<evidence type="ECO:0000313" key="3">
    <source>
        <dbReference type="Proteomes" id="UP000264006"/>
    </source>
</evidence>
<feature type="region of interest" description="Disordered" evidence="1">
    <location>
        <begin position="129"/>
        <end position="157"/>
    </location>
</feature>
<dbReference type="EMBL" id="CP031166">
    <property type="protein sequence ID" value="AXV09802.1"/>
    <property type="molecule type" value="Genomic_DNA"/>
</dbReference>
<reference evidence="2 3" key="1">
    <citation type="submission" date="2018-09" db="EMBL/GenBank/DDBJ databases">
        <title>Complete genome sequence of Euzebya sp. DY32-46 isolated from seawater of Pacific Ocean.</title>
        <authorList>
            <person name="Xu L."/>
            <person name="Wu Y.-H."/>
            <person name="Xu X.-W."/>
        </authorList>
    </citation>
    <scope>NUCLEOTIDE SEQUENCE [LARGE SCALE GENOMIC DNA]</scope>
    <source>
        <strain evidence="2 3">DY32-46</strain>
        <plasmid evidence="3">pedy32-46i</plasmid>
    </source>
</reference>
<accession>A0A346Y5Q5</accession>
<dbReference type="KEGG" id="euz:DVS28_b0032"/>
<dbReference type="RefSeq" id="WP_114594424.1">
    <property type="nucleotide sequence ID" value="NZ_CP031166.1"/>
</dbReference>
<proteinExistence type="predicted"/>